<dbReference type="EMBL" id="BART01003461">
    <property type="protein sequence ID" value="GAG56984.1"/>
    <property type="molecule type" value="Genomic_DNA"/>
</dbReference>
<proteinExistence type="predicted"/>
<name>X0YLB0_9ZZZZ</name>
<protein>
    <submittedName>
        <fullName evidence="1">Uncharacterized protein</fullName>
    </submittedName>
</protein>
<accession>X0YLB0</accession>
<dbReference type="InterPro" id="IPR043129">
    <property type="entry name" value="ATPase_NBD"/>
</dbReference>
<feature type="non-terminal residue" evidence="1">
    <location>
        <position position="361"/>
    </location>
</feature>
<evidence type="ECO:0000313" key="1">
    <source>
        <dbReference type="EMBL" id="GAG56984.1"/>
    </source>
</evidence>
<reference evidence="1" key="1">
    <citation type="journal article" date="2014" name="Front. Microbiol.">
        <title>High frequency of phylogenetically diverse reductive dehalogenase-homologous genes in deep subseafloor sedimentary metagenomes.</title>
        <authorList>
            <person name="Kawai M."/>
            <person name="Futagami T."/>
            <person name="Toyoda A."/>
            <person name="Takaki Y."/>
            <person name="Nishi S."/>
            <person name="Hori S."/>
            <person name="Arai W."/>
            <person name="Tsubouchi T."/>
            <person name="Morono Y."/>
            <person name="Uchiyama I."/>
            <person name="Ito T."/>
            <person name="Fujiyama A."/>
            <person name="Inagaki F."/>
            <person name="Takami H."/>
        </authorList>
    </citation>
    <scope>NUCLEOTIDE SEQUENCE</scope>
    <source>
        <strain evidence="1">Expedition CK06-06</strain>
    </source>
</reference>
<comment type="caution">
    <text evidence="1">The sequence shown here is derived from an EMBL/GenBank/DDBJ whole genome shotgun (WGS) entry which is preliminary data.</text>
</comment>
<sequence>KKAGITPQMVETGAVIVTGETAKKNNAEEIVKRLSSESGKFVSAAAGVNLESLLGAMGSGIVAQSGYRQKTILHVDIGGGTSNMAITSMGQVFSTSCINVGGRLLGIDNEFKIWRIDGPTQFVMKELGMSYQIDDIIPEEDARKIALEYAKALVEVMMGPATSAIAKELMMADDLDLSIPIDEVSFSGGVAEMLFGGEGEYDDIGKYLAEEIRKLVEELDLTIVEPENLIRATVIGAGAFSLSISGSTTFSYENIDLPIGNIPVLPVHLRNEVFDVGWFEEEVKRAFTTFDMVEGEDLVALYFKDQIHHEDRFKVFATAIEKALANSVANKKLIILIFAYDFAKMLGISIRDETSIQSNLL</sequence>
<dbReference type="InterPro" id="IPR009377">
    <property type="entry name" value="EutA"/>
</dbReference>
<organism evidence="1">
    <name type="scientific">marine sediment metagenome</name>
    <dbReference type="NCBI Taxonomy" id="412755"/>
    <lineage>
        <taxon>unclassified sequences</taxon>
        <taxon>metagenomes</taxon>
        <taxon>ecological metagenomes</taxon>
    </lineage>
</organism>
<feature type="non-terminal residue" evidence="1">
    <location>
        <position position="1"/>
    </location>
</feature>
<dbReference type="SUPFAM" id="SSF53067">
    <property type="entry name" value="Actin-like ATPase domain"/>
    <property type="match status" value="1"/>
</dbReference>
<dbReference type="Pfam" id="PF06277">
    <property type="entry name" value="EutA"/>
    <property type="match status" value="1"/>
</dbReference>
<dbReference type="AlphaFoldDB" id="X0YLB0"/>
<gene>
    <name evidence="1" type="ORF">S01H4_09527</name>
</gene>
<dbReference type="Gene3D" id="3.30.420.40">
    <property type="match status" value="1"/>
</dbReference>